<sequence length="65" mass="7659">MRQREWFDGLWDKSKMRIEKKSGCKAPDNRLHVDVFYIPIDGLLVLELNFPTDQHVILDGIYIAI</sequence>
<protein>
    <submittedName>
        <fullName evidence="1">Uncharacterized protein</fullName>
    </submittedName>
</protein>
<dbReference type="AlphaFoldDB" id="A0A1H8CQE8"/>
<accession>A0A1H8CQE8</accession>
<organism evidence="1 2">
    <name type="scientific">Nitrosomonas marina</name>
    <dbReference type="NCBI Taxonomy" id="917"/>
    <lineage>
        <taxon>Bacteria</taxon>
        <taxon>Pseudomonadati</taxon>
        <taxon>Pseudomonadota</taxon>
        <taxon>Betaproteobacteria</taxon>
        <taxon>Nitrosomonadales</taxon>
        <taxon>Nitrosomonadaceae</taxon>
        <taxon>Nitrosomonas</taxon>
    </lineage>
</organism>
<dbReference type="EMBL" id="FOCP01000005">
    <property type="protein sequence ID" value="SEM97245.1"/>
    <property type="molecule type" value="Genomic_DNA"/>
</dbReference>
<name>A0A1H8CQE8_9PROT</name>
<proteinExistence type="predicted"/>
<evidence type="ECO:0000313" key="1">
    <source>
        <dbReference type="EMBL" id="SEM97245.1"/>
    </source>
</evidence>
<dbReference type="Proteomes" id="UP000199459">
    <property type="component" value="Unassembled WGS sequence"/>
</dbReference>
<gene>
    <name evidence="1" type="ORF">SAMN05216325_10590</name>
</gene>
<evidence type="ECO:0000313" key="2">
    <source>
        <dbReference type="Proteomes" id="UP000199459"/>
    </source>
</evidence>
<reference evidence="1 2" key="1">
    <citation type="submission" date="2016-10" db="EMBL/GenBank/DDBJ databases">
        <authorList>
            <person name="de Groot N.N."/>
        </authorList>
    </citation>
    <scope>NUCLEOTIDE SEQUENCE [LARGE SCALE GENOMIC DNA]</scope>
    <source>
        <strain evidence="1 2">Nm22</strain>
    </source>
</reference>
<dbReference type="RefSeq" id="WP_090628902.1">
    <property type="nucleotide sequence ID" value="NZ_FOCP01000005.1"/>
</dbReference>